<keyword evidence="8" id="KW-0460">Magnesium</keyword>
<keyword evidence="6" id="KW-0808">Transferase</keyword>
<keyword evidence="12" id="KW-1185">Reference proteome</keyword>
<evidence type="ECO:0000256" key="8">
    <source>
        <dbReference type="ARBA" id="ARBA00022842"/>
    </source>
</evidence>
<dbReference type="PANTHER" id="PTHR20941:SF1">
    <property type="entry name" value="FOLIC ACID SYNTHESIS PROTEIN FOL1"/>
    <property type="match status" value="1"/>
</dbReference>
<accession>A0A346Y2S9</accession>
<proteinExistence type="inferred from homology"/>
<evidence type="ECO:0000256" key="4">
    <source>
        <dbReference type="ARBA" id="ARBA00009503"/>
    </source>
</evidence>
<evidence type="ECO:0000259" key="10">
    <source>
        <dbReference type="PROSITE" id="PS50972"/>
    </source>
</evidence>
<feature type="domain" description="Pterin-binding" evidence="10">
    <location>
        <begin position="107"/>
        <end position="362"/>
    </location>
</feature>
<evidence type="ECO:0000256" key="1">
    <source>
        <dbReference type="ARBA" id="ARBA00000012"/>
    </source>
</evidence>
<gene>
    <name evidence="11" type="ORF">DVS28_a4109</name>
</gene>
<dbReference type="AlphaFoldDB" id="A0A346Y2S9"/>
<dbReference type="GO" id="GO:0046656">
    <property type="term" value="P:folic acid biosynthetic process"/>
    <property type="evidence" value="ECO:0007669"/>
    <property type="project" value="UniProtKB-KW"/>
</dbReference>
<dbReference type="Proteomes" id="UP000264006">
    <property type="component" value="Chromosome"/>
</dbReference>
<protein>
    <recommendedName>
        <fullName evidence="5">dihydropteroate synthase</fullName>
        <ecNumber evidence="5">2.5.1.15</ecNumber>
    </recommendedName>
</protein>
<dbReference type="CDD" id="cd00739">
    <property type="entry name" value="DHPS"/>
    <property type="match status" value="1"/>
</dbReference>
<dbReference type="GO" id="GO:0046654">
    <property type="term" value="P:tetrahydrofolate biosynthetic process"/>
    <property type="evidence" value="ECO:0007669"/>
    <property type="project" value="TreeGrafter"/>
</dbReference>
<dbReference type="NCBIfam" id="TIGR01496">
    <property type="entry name" value="DHPS"/>
    <property type="match status" value="1"/>
</dbReference>
<dbReference type="EMBL" id="CP031165">
    <property type="protein sequence ID" value="AXV08776.1"/>
    <property type="molecule type" value="Genomic_DNA"/>
</dbReference>
<dbReference type="GO" id="GO:0005829">
    <property type="term" value="C:cytosol"/>
    <property type="evidence" value="ECO:0007669"/>
    <property type="project" value="TreeGrafter"/>
</dbReference>
<comment type="catalytic activity">
    <reaction evidence="1">
        <text>(7,8-dihydropterin-6-yl)methyl diphosphate + 4-aminobenzoate = 7,8-dihydropteroate + diphosphate</text>
        <dbReference type="Rhea" id="RHEA:19949"/>
        <dbReference type="ChEBI" id="CHEBI:17836"/>
        <dbReference type="ChEBI" id="CHEBI:17839"/>
        <dbReference type="ChEBI" id="CHEBI:33019"/>
        <dbReference type="ChEBI" id="CHEBI:72950"/>
        <dbReference type="EC" id="2.5.1.15"/>
    </reaction>
</comment>
<name>A0A346Y2S9_9ACTN</name>
<organism evidence="11 12">
    <name type="scientific">Euzebya pacifica</name>
    <dbReference type="NCBI Taxonomy" id="1608957"/>
    <lineage>
        <taxon>Bacteria</taxon>
        <taxon>Bacillati</taxon>
        <taxon>Actinomycetota</taxon>
        <taxon>Nitriliruptoria</taxon>
        <taxon>Euzebyales</taxon>
    </lineage>
</organism>
<dbReference type="RefSeq" id="WP_216826179.1">
    <property type="nucleotide sequence ID" value="NZ_CP031165.1"/>
</dbReference>
<evidence type="ECO:0000256" key="5">
    <source>
        <dbReference type="ARBA" id="ARBA00012458"/>
    </source>
</evidence>
<comment type="cofactor">
    <cofactor evidence="2">
        <name>Mg(2+)</name>
        <dbReference type="ChEBI" id="CHEBI:18420"/>
    </cofactor>
</comment>
<sequence>MEAAPLVRIVDASLGVDAQVSLVVSRVSHPDRLKSAWSSSGATLERIGDRVHATSTVEALARAAGRSLELDEARAVDRTLREAVAAWLGTAPPIKARGRLLPCNVRPLVMGIVNVTPDSFADGGQLYPDGHPGRAIDHARTLVAAGADLIDLGGESTRPGATSVDAKEELARVMPVLRALVSDGVCVSIDTMKAEVAAEALREGAAIVNDVSAAGNPELIALAARTGAAYVLMHARATPADMQDHTEYDDVVAEVFEFLADGLQVCEENGLAREQVIVDPGIGFAKTAEQSLALLRAVPQLRSLGRPVLIGASRKSFLATASGEEGVDDRLTGSLTAAAMAAGAGAAFLRVHDVAETVQAVRTARAIATGSTDWDPVTR</sequence>
<keyword evidence="7" id="KW-0479">Metal-binding</keyword>
<evidence type="ECO:0000313" key="11">
    <source>
        <dbReference type="EMBL" id="AXV08776.1"/>
    </source>
</evidence>
<dbReference type="SUPFAM" id="SSF51717">
    <property type="entry name" value="Dihydropteroate synthetase-like"/>
    <property type="match status" value="1"/>
</dbReference>
<dbReference type="InterPro" id="IPR006390">
    <property type="entry name" value="DHP_synth_dom"/>
</dbReference>
<comment type="similarity">
    <text evidence="4">Belongs to the DHPS family.</text>
</comment>
<evidence type="ECO:0000256" key="9">
    <source>
        <dbReference type="ARBA" id="ARBA00022909"/>
    </source>
</evidence>
<evidence type="ECO:0000256" key="2">
    <source>
        <dbReference type="ARBA" id="ARBA00001946"/>
    </source>
</evidence>
<evidence type="ECO:0000256" key="6">
    <source>
        <dbReference type="ARBA" id="ARBA00022679"/>
    </source>
</evidence>
<evidence type="ECO:0000256" key="7">
    <source>
        <dbReference type="ARBA" id="ARBA00022723"/>
    </source>
</evidence>
<dbReference type="Gene3D" id="3.20.20.20">
    <property type="entry name" value="Dihydropteroate synthase-like"/>
    <property type="match status" value="1"/>
</dbReference>
<comment type="pathway">
    <text evidence="3">Cofactor biosynthesis; tetrahydrofolate biosynthesis; 7,8-dihydrofolate from 2-amino-4-hydroxy-6-hydroxymethyl-7,8-dihydropteridine diphosphate and 4-aminobenzoate: step 1/2.</text>
</comment>
<dbReference type="PANTHER" id="PTHR20941">
    <property type="entry name" value="FOLATE SYNTHESIS PROTEINS"/>
    <property type="match status" value="1"/>
</dbReference>
<dbReference type="GO" id="GO:0046872">
    <property type="term" value="F:metal ion binding"/>
    <property type="evidence" value="ECO:0007669"/>
    <property type="project" value="UniProtKB-KW"/>
</dbReference>
<evidence type="ECO:0000256" key="3">
    <source>
        <dbReference type="ARBA" id="ARBA00004763"/>
    </source>
</evidence>
<dbReference type="GO" id="GO:0004156">
    <property type="term" value="F:dihydropteroate synthase activity"/>
    <property type="evidence" value="ECO:0007669"/>
    <property type="project" value="UniProtKB-EC"/>
</dbReference>
<reference evidence="11 12" key="1">
    <citation type="submission" date="2018-09" db="EMBL/GenBank/DDBJ databases">
        <title>Complete genome sequence of Euzebya sp. DY32-46 isolated from seawater of Pacific Ocean.</title>
        <authorList>
            <person name="Xu L."/>
            <person name="Wu Y.-H."/>
            <person name="Xu X.-W."/>
        </authorList>
    </citation>
    <scope>NUCLEOTIDE SEQUENCE [LARGE SCALE GENOMIC DNA]</scope>
    <source>
        <strain evidence="11 12">DY32-46</strain>
    </source>
</reference>
<dbReference type="PROSITE" id="PS00793">
    <property type="entry name" value="DHPS_2"/>
    <property type="match status" value="1"/>
</dbReference>
<dbReference type="InterPro" id="IPR000489">
    <property type="entry name" value="Pterin-binding_dom"/>
</dbReference>
<dbReference type="EC" id="2.5.1.15" evidence="5"/>
<dbReference type="KEGG" id="euz:DVS28_a4109"/>
<dbReference type="PROSITE" id="PS50972">
    <property type="entry name" value="PTERIN_BINDING"/>
    <property type="match status" value="1"/>
</dbReference>
<evidence type="ECO:0000313" key="12">
    <source>
        <dbReference type="Proteomes" id="UP000264006"/>
    </source>
</evidence>
<dbReference type="Pfam" id="PF00809">
    <property type="entry name" value="Pterin_bind"/>
    <property type="match status" value="1"/>
</dbReference>
<dbReference type="InterPro" id="IPR011005">
    <property type="entry name" value="Dihydropteroate_synth-like_sf"/>
</dbReference>
<keyword evidence="9" id="KW-0289">Folate biosynthesis</keyword>
<dbReference type="InterPro" id="IPR045031">
    <property type="entry name" value="DHP_synth-like"/>
</dbReference>
<dbReference type="PROSITE" id="PS00792">
    <property type="entry name" value="DHPS_1"/>
    <property type="match status" value="1"/>
</dbReference>